<evidence type="ECO:0000313" key="2">
    <source>
        <dbReference type="Proteomes" id="UP001066276"/>
    </source>
</evidence>
<proteinExistence type="predicted"/>
<reference evidence="1" key="1">
    <citation type="journal article" date="2022" name="bioRxiv">
        <title>Sequencing and chromosome-scale assembly of the giantPleurodeles waltlgenome.</title>
        <authorList>
            <person name="Brown T."/>
            <person name="Elewa A."/>
            <person name="Iarovenko S."/>
            <person name="Subramanian E."/>
            <person name="Araus A.J."/>
            <person name="Petzold A."/>
            <person name="Susuki M."/>
            <person name="Suzuki K.-i.T."/>
            <person name="Hayashi T."/>
            <person name="Toyoda A."/>
            <person name="Oliveira C."/>
            <person name="Osipova E."/>
            <person name="Leigh N.D."/>
            <person name="Simon A."/>
            <person name="Yun M.H."/>
        </authorList>
    </citation>
    <scope>NUCLEOTIDE SEQUENCE</scope>
    <source>
        <strain evidence="1">20211129_DDA</strain>
        <tissue evidence="1">Liver</tissue>
    </source>
</reference>
<accession>A0AAV7RXM6</accession>
<protein>
    <submittedName>
        <fullName evidence="1">Uncharacterized protein</fullName>
    </submittedName>
</protein>
<evidence type="ECO:0000313" key="1">
    <source>
        <dbReference type="EMBL" id="KAJ1157089.1"/>
    </source>
</evidence>
<dbReference type="Proteomes" id="UP001066276">
    <property type="component" value="Chromosome 5"/>
</dbReference>
<name>A0AAV7RXM6_PLEWA</name>
<comment type="caution">
    <text evidence="1">The sequence shown here is derived from an EMBL/GenBank/DDBJ whole genome shotgun (WGS) entry which is preliminary data.</text>
</comment>
<dbReference type="AlphaFoldDB" id="A0AAV7RXM6"/>
<gene>
    <name evidence="1" type="ORF">NDU88_009804</name>
</gene>
<sequence>MQEPKRCYPHRSHVRVGATRRCGPQKDNGFIDPKRDIPEPKFPQLLCTTIRMGKPDACQPTLSFDGKYGAKTLEVEMPHEKLKMVMCSLYKHDERLQEVEQIIYYTEDQIKKESDMVNNMDKVLQIIAANRKGLVAHSRWSNDRIRGIPPTQVNSKNL</sequence>
<organism evidence="1 2">
    <name type="scientific">Pleurodeles waltl</name>
    <name type="common">Iberian ribbed newt</name>
    <dbReference type="NCBI Taxonomy" id="8319"/>
    <lineage>
        <taxon>Eukaryota</taxon>
        <taxon>Metazoa</taxon>
        <taxon>Chordata</taxon>
        <taxon>Craniata</taxon>
        <taxon>Vertebrata</taxon>
        <taxon>Euteleostomi</taxon>
        <taxon>Amphibia</taxon>
        <taxon>Batrachia</taxon>
        <taxon>Caudata</taxon>
        <taxon>Salamandroidea</taxon>
        <taxon>Salamandridae</taxon>
        <taxon>Pleurodelinae</taxon>
        <taxon>Pleurodeles</taxon>
    </lineage>
</organism>
<keyword evidence="2" id="KW-1185">Reference proteome</keyword>
<dbReference type="EMBL" id="JANPWB010000009">
    <property type="protein sequence ID" value="KAJ1157089.1"/>
    <property type="molecule type" value="Genomic_DNA"/>
</dbReference>